<dbReference type="OrthoDB" id="9764088at2"/>
<keyword evidence="1" id="KW-0645">Protease</keyword>
<dbReference type="EMBL" id="MRCB01000013">
    <property type="protein sequence ID" value="OKH22545.1"/>
    <property type="molecule type" value="Genomic_DNA"/>
</dbReference>
<accession>A0A1U7HG63</accession>
<dbReference type="Pfam" id="PF03577">
    <property type="entry name" value="Peptidase_C69"/>
    <property type="match status" value="1"/>
</dbReference>
<dbReference type="GO" id="GO:0016805">
    <property type="term" value="F:dipeptidase activity"/>
    <property type="evidence" value="ECO:0007669"/>
    <property type="project" value="UniProtKB-KW"/>
</dbReference>
<dbReference type="EC" id="3.4.-.-" evidence="1"/>
<reference evidence="2 3" key="1">
    <citation type="submission" date="2016-11" db="EMBL/GenBank/DDBJ databases">
        <title>Draft Genome Sequences of Nine Cyanobacterial Strains from Diverse Habitats.</title>
        <authorList>
            <person name="Zhu T."/>
            <person name="Hou S."/>
            <person name="Lu X."/>
            <person name="Hess W.R."/>
        </authorList>
    </citation>
    <scope>NUCLEOTIDE SEQUENCE [LARGE SCALE GENOMIC DNA]</scope>
    <source>
        <strain evidence="2 3">NIES-593</strain>
    </source>
</reference>
<gene>
    <name evidence="2" type="ORF">NIES593_12165</name>
</gene>
<dbReference type="Gene3D" id="3.60.60.10">
    <property type="entry name" value="Penicillin V Acylase, Chain A"/>
    <property type="match status" value="1"/>
</dbReference>
<dbReference type="PANTHER" id="PTHR12994">
    <property type="entry name" value="SECERNIN"/>
    <property type="match status" value="1"/>
</dbReference>
<dbReference type="InterPro" id="IPR005322">
    <property type="entry name" value="Peptidase_C69"/>
</dbReference>
<name>A0A1U7HG63_9CYAN</name>
<protein>
    <recommendedName>
        <fullName evidence="1">Dipeptidase</fullName>
        <ecNumber evidence="1">3.4.-.-</ecNumber>
    </recommendedName>
</protein>
<dbReference type="GO" id="GO:0006508">
    <property type="term" value="P:proteolysis"/>
    <property type="evidence" value="ECO:0007669"/>
    <property type="project" value="UniProtKB-KW"/>
</dbReference>
<keyword evidence="1" id="KW-0378">Hydrolase</keyword>
<evidence type="ECO:0000313" key="3">
    <source>
        <dbReference type="Proteomes" id="UP000186868"/>
    </source>
</evidence>
<evidence type="ECO:0000313" key="2">
    <source>
        <dbReference type="EMBL" id="OKH22545.1"/>
    </source>
</evidence>
<dbReference type="RefSeq" id="WP_073599840.1">
    <property type="nucleotide sequence ID" value="NZ_MRCB01000013.1"/>
</dbReference>
<dbReference type="AlphaFoldDB" id="A0A1U7HG63"/>
<comment type="catalytic activity">
    <reaction evidence="1">
        <text>an L-aminoacyl-L-amino acid + H2O = 2 an L-alpha-amino acid</text>
        <dbReference type="Rhea" id="RHEA:48940"/>
        <dbReference type="ChEBI" id="CHEBI:15377"/>
        <dbReference type="ChEBI" id="CHEBI:59869"/>
        <dbReference type="ChEBI" id="CHEBI:77460"/>
    </reaction>
</comment>
<dbReference type="GO" id="GO:0070004">
    <property type="term" value="F:cysteine-type exopeptidase activity"/>
    <property type="evidence" value="ECO:0007669"/>
    <property type="project" value="InterPro"/>
</dbReference>
<comment type="caution">
    <text evidence="2">The sequence shown here is derived from an EMBL/GenBank/DDBJ whole genome shotgun (WGS) entry which is preliminary data.</text>
</comment>
<comment type="similarity">
    <text evidence="1">Belongs to the peptidase C69 family.</text>
</comment>
<proteinExistence type="inferred from homology"/>
<evidence type="ECO:0000256" key="1">
    <source>
        <dbReference type="RuleBase" id="RU364089"/>
    </source>
</evidence>
<sequence length="305" mass="34158">MCDTFVALSDATCNSDVIFGKNSDRPAGEIQEVIVLPTITHSPGELVECTYIRIPQVEKTFAVILSQPKWMWGAEMGANECGVVIGNEAVWTIEPYHQKGLLGMDLVRLGLERGKTAYRALQIIIDLLEQHGQGGNCAEHFSMNYHNSFLIADRNEAWVLETAGKYWVAERVTSGTRSISNQLSIRGKGDLRHKDAIAYAIDMGLCKSEGDFDFAKIFSEGSVEDSLSPYSREGRVRQLCQLHSGNFSLETAKSILRDHISNVCMHGDFETRGSQISSLSKNECEHWFIEKPFPCQQDYISKRLQ</sequence>
<dbReference type="Proteomes" id="UP000186868">
    <property type="component" value="Unassembled WGS sequence"/>
</dbReference>
<dbReference type="STRING" id="1921803.NIES593_12165"/>
<keyword evidence="1" id="KW-0224">Dipeptidase</keyword>
<organism evidence="2 3">
    <name type="scientific">Hydrococcus rivularis NIES-593</name>
    <dbReference type="NCBI Taxonomy" id="1921803"/>
    <lineage>
        <taxon>Bacteria</taxon>
        <taxon>Bacillati</taxon>
        <taxon>Cyanobacteriota</taxon>
        <taxon>Cyanophyceae</taxon>
        <taxon>Pleurocapsales</taxon>
        <taxon>Hydrococcaceae</taxon>
        <taxon>Hydrococcus</taxon>
    </lineage>
</organism>
<dbReference type="PANTHER" id="PTHR12994:SF17">
    <property type="entry name" value="LD30995P"/>
    <property type="match status" value="1"/>
</dbReference>
<keyword evidence="3" id="KW-1185">Reference proteome</keyword>